<evidence type="ECO:0000313" key="1">
    <source>
        <dbReference type="EMBL" id="GCC22806.1"/>
    </source>
</evidence>
<comment type="caution">
    <text evidence="1">The sequence shown here is derived from an EMBL/GenBank/DDBJ whole genome shotgun (WGS) entry which is preliminary data.</text>
</comment>
<sequence length="80" mass="9461">MGMVKAVKPFLSRNQSEANRWVQNLHRIWHWEVPDTVQKYSLDISMKHGEYNKWGMFMRNANVADSQVTDLLSKIDLKKL</sequence>
<keyword evidence="2" id="KW-1185">Reference proteome</keyword>
<gene>
    <name evidence="1" type="ORF">chiPu_0001196</name>
</gene>
<dbReference type="STRING" id="137246.A0A401RXD5"/>
<dbReference type="EMBL" id="BEZZ01000018">
    <property type="protein sequence ID" value="GCC22806.1"/>
    <property type="molecule type" value="Genomic_DNA"/>
</dbReference>
<dbReference type="Proteomes" id="UP000287033">
    <property type="component" value="Unassembled WGS sequence"/>
</dbReference>
<organism evidence="1 2">
    <name type="scientific">Chiloscyllium punctatum</name>
    <name type="common">Brownbanded bambooshark</name>
    <name type="synonym">Hemiscyllium punctatum</name>
    <dbReference type="NCBI Taxonomy" id="137246"/>
    <lineage>
        <taxon>Eukaryota</taxon>
        <taxon>Metazoa</taxon>
        <taxon>Chordata</taxon>
        <taxon>Craniata</taxon>
        <taxon>Vertebrata</taxon>
        <taxon>Chondrichthyes</taxon>
        <taxon>Elasmobranchii</taxon>
        <taxon>Galeomorphii</taxon>
        <taxon>Galeoidea</taxon>
        <taxon>Orectolobiformes</taxon>
        <taxon>Hemiscylliidae</taxon>
        <taxon>Chiloscyllium</taxon>
    </lineage>
</organism>
<protein>
    <submittedName>
        <fullName evidence="1">Uncharacterized protein</fullName>
    </submittedName>
</protein>
<evidence type="ECO:0000313" key="2">
    <source>
        <dbReference type="Proteomes" id="UP000287033"/>
    </source>
</evidence>
<name>A0A401RXD5_CHIPU</name>
<proteinExistence type="predicted"/>
<dbReference type="AlphaFoldDB" id="A0A401RXD5"/>
<accession>A0A401RXD5</accession>
<dbReference type="OrthoDB" id="14535at2759"/>
<reference evidence="1 2" key="1">
    <citation type="journal article" date="2018" name="Nat. Ecol. Evol.">
        <title>Shark genomes provide insights into elasmobranch evolution and the origin of vertebrates.</title>
        <authorList>
            <person name="Hara Y"/>
            <person name="Yamaguchi K"/>
            <person name="Onimaru K"/>
            <person name="Kadota M"/>
            <person name="Koyanagi M"/>
            <person name="Keeley SD"/>
            <person name="Tatsumi K"/>
            <person name="Tanaka K"/>
            <person name="Motone F"/>
            <person name="Kageyama Y"/>
            <person name="Nozu R"/>
            <person name="Adachi N"/>
            <person name="Nishimura O"/>
            <person name="Nakagawa R"/>
            <person name="Tanegashima C"/>
            <person name="Kiyatake I"/>
            <person name="Matsumoto R"/>
            <person name="Murakumo K"/>
            <person name="Nishida K"/>
            <person name="Terakita A"/>
            <person name="Kuratani S"/>
            <person name="Sato K"/>
            <person name="Hyodo S Kuraku.S."/>
        </authorList>
    </citation>
    <scope>NUCLEOTIDE SEQUENCE [LARGE SCALE GENOMIC DNA]</scope>
</reference>